<organism evidence="2">
    <name type="scientific">Cryptosporidium hominis</name>
    <dbReference type="NCBI Taxonomy" id="237895"/>
    <lineage>
        <taxon>Eukaryota</taxon>
        <taxon>Sar</taxon>
        <taxon>Alveolata</taxon>
        <taxon>Apicomplexa</taxon>
        <taxon>Conoidasida</taxon>
        <taxon>Coccidia</taxon>
        <taxon>Eucoccidiorida</taxon>
        <taxon>Eimeriorina</taxon>
        <taxon>Cryptosporidiidae</taxon>
        <taxon>Cryptosporidium</taxon>
    </lineage>
</organism>
<dbReference type="AlphaFoldDB" id="A0A0S4TGI0"/>
<reference evidence="2" key="1">
    <citation type="submission" date="2015-08" db="EMBL/GenBank/DDBJ databases">
        <authorList>
            <person name="Babu N.S."/>
            <person name="Beckwith C.J."/>
            <person name="Beseler K.G."/>
            <person name="Brison A."/>
            <person name="Carone J.V."/>
            <person name="Caskin T.P."/>
            <person name="Diamond M."/>
            <person name="Durham M.E."/>
            <person name="Foxe J.M."/>
            <person name="Go M."/>
            <person name="Henderson B.A."/>
            <person name="Jones I.B."/>
            <person name="McGettigan J.A."/>
            <person name="Micheletti S.J."/>
            <person name="Nasrallah M.E."/>
            <person name="Ortiz D."/>
            <person name="Piller C.R."/>
            <person name="Privatt S.R."/>
            <person name="Schneider S.L."/>
            <person name="Sharp S."/>
            <person name="Smith T.C."/>
            <person name="Stanton J.D."/>
            <person name="Ullery H.E."/>
            <person name="Wilson R.J."/>
            <person name="Serrano M.G."/>
            <person name="Buck G."/>
            <person name="Lee V."/>
            <person name="Wang Y."/>
            <person name="Carvalho R."/>
            <person name="Voegtly L."/>
            <person name="Shi R."/>
            <person name="Duckworth R."/>
            <person name="Johnson A."/>
            <person name="Loviza R."/>
            <person name="Walstead R."/>
            <person name="Shah Z."/>
            <person name="Kiflezghi M."/>
            <person name="Wade K."/>
            <person name="Ball S.L."/>
            <person name="Bradley K.W."/>
            <person name="Asai D.J."/>
            <person name="Bowman C.A."/>
            <person name="Russell D.A."/>
            <person name="Pope W.H."/>
            <person name="Jacobs-Sera D."/>
            <person name="Hendrix R.W."/>
            <person name="Hatfull G.F."/>
        </authorList>
    </citation>
    <scope>NUCLEOTIDE SEQUENCE [LARGE SCALE GENOMIC DNA]</scope>
</reference>
<dbReference type="Proteomes" id="UP000199752">
    <property type="component" value="Chromosome 4"/>
</dbReference>
<keyword evidence="1" id="KW-1133">Transmembrane helix</keyword>
<dbReference type="Gene3D" id="3.90.1410.10">
    <property type="entry name" value="set domain protein methyltransferase, domain 1"/>
    <property type="match status" value="1"/>
</dbReference>
<keyword evidence="1" id="KW-0812">Transmembrane</keyword>
<evidence type="ECO:0000313" key="2">
    <source>
        <dbReference type="EMBL" id="CUV05846.1"/>
    </source>
</evidence>
<name>A0A0S4TGI0_CRYHO</name>
<feature type="transmembrane region" description="Helical" evidence="1">
    <location>
        <begin position="53"/>
        <end position="71"/>
    </location>
</feature>
<dbReference type="SUPFAM" id="SSF82199">
    <property type="entry name" value="SET domain"/>
    <property type="match status" value="1"/>
</dbReference>
<keyword evidence="1" id="KW-0472">Membrane</keyword>
<dbReference type="VEuPathDB" id="CryptoDB:ChTU502y2012_380g0025"/>
<dbReference type="InterPro" id="IPR046341">
    <property type="entry name" value="SET_dom_sf"/>
</dbReference>
<dbReference type="EMBL" id="LN877950">
    <property type="protein sequence ID" value="CUV05846.1"/>
    <property type="molecule type" value="Genomic_DNA"/>
</dbReference>
<protein>
    <submittedName>
        <fullName evidence="2">Uncharacterized protein</fullName>
    </submittedName>
</protein>
<dbReference type="OrthoDB" id="337798at2759"/>
<evidence type="ECO:0000256" key="1">
    <source>
        <dbReference type="SAM" id="Phobius"/>
    </source>
</evidence>
<dbReference type="VEuPathDB" id="CryptoDB:GY17_00003364"/>
<proteinExistence type="predicted"/>
<accession>A0A0S4TGI0</accession>
<dbReference type="VEuPathDB" id="CryptoDB:CHUDEA4_3990"/>
<sequence length="580" mass="67224">MLNTFDKVKVRNSELNSHRRSKTFPLINHTYHSNSNRGRNVIITNTNTFKKSFTYLLLLALVGIIIIDFIFRRFGALTLFDNITNITLDKKPLEGEFTFKNVNNIFQTSDILKTKRISLSQKNNGIGVITIKHILKNSTISELNSDLILFTRDEHKNTSLQRRIMKDIEKGVIDDTVGLMVLLLKHKRIASESPFYSIIRILPSVKWFKNNGIFSMNRKDFDVASYGTSMEGIYESIEKHCKLTTSYIYSSIIKREFGIPQSVDYLNGPPITQYDIQWAYMIVRSYSIEIGGGLAFIPSLIFIRKTDKESNFEIVLEKYTRNQGVNNNTENFEGERFGNNTSINQVIKLVSKKNIFKGEEILYKDDKSLTDSEIFISRGQWLLNSHKMILPIIFPENILMNNSPESFENHQKISIRHLYSNSTLSSDISINSNITNILLKKFDCSLGTIHNFHFEENNAINNKFTFCLKLLSYIKHNSEIQTLLNIDPYQILKPLERKIEIDAASIGISLIQSKIDKLRSSTTNIINHFGHKSIHQLPIIKVREAEMIILRNIIKNLHDWYYIVSDIDTYESYYYYLLQN</sequence>
<gene>
    <name evidence="2" type="ORF">CHUDEA4_3990</name>
</gene>